<gene>
    <name evidence="2" type="ORF">E8L90_15390</name>
</gene>
<evidence type="ECO:0000313" key="2">
    <source>
        <dbReference type="EMBL" id="TKI56738.1"/>
    </source>
</evidence>
<proteinExistence type="predicted"/>
<dbReference type="EMBL" id="SZNK01000001">
    <property type="protein sequence ID" value="TKI56738.1"/>
    <property type="molecule type" value="Genomic_DNA"/>
</dbReference>
<organism evidence="2 3">
    <name type="scientific">Brevibacillus antibioticus</name>
    <dbReference type="NCBI Taxonomy" id="2570228"/>
    <lineage>
        <taxon>Bacteria</taxon>
        <taxon>Bacillati</taxon>
        <taxon>Bacillota</taxon>
        <taxon>Bacilli</taxon>
        <taxon>Bacillales</taxon>
        <taxon>Paenibacillaceae</taxon>
        <taxon>Brevibacillus</taxon>
    </lineage>
</organism>
<comment type="caution">
    <text evidence="2">The sequence shown here is derived from an EMBL/GenBank/DDBJ whole genome shotgun (WGS) entry which is preliminary data.</text>
</comment>
<accession>A0A4U2Y7Y8</accession>
<evidence type="ECO:0000313" key="3">
    <source>
        <dbReference type="Proteomes" id="UP000307841"/>
    </source>
</evidence>
<protein>
    <submittedName>
        <fullName evidence="2">Uncharacterized protein</fullName>
    </submittedName>
</protein>
<keyword evidence="1" id="KW-0812">Transmembrane</keyword>
<evidence type="ECO:0000256" key="1">
    <source>
        <dbReference type="SAM" id="Phobius"/>
    </source>
</evidence>
<dbReference type="AlphaFoldDB" id="A0A4U2Y7Y8"/>
<dbReference type="Proteomes" id="UP000307841">
    <property type="component" value="Unassembled WGS sequence"/>
</dbReference>
<dbReference type="RefSeq" id="WP_137030157.1">
    <property type="nucleotide sequence ID" value="NZ_SZNK01000001.1"/>
</dbReference>
<sequence length="113" mass="12394">MTRVKVKYIKISSYLKLCVGAGVSIGLLDGAFRFLVLLVMGQVSASEALLFSMQVKGWVAGILHVLSVPLLYGLGAILFGLISYFPFMYYLKCKKGLVIEGVFEGAQREDIPK</sequence>
<dbReference type="OrthoDB" id="2473321at2"/>
<feature type="transmembrane region" description="Helical" evidence="1">
    <location>
        <begin position="58"/>
        <end position="85"/>
    </location>
</feature>
<keyword evidence="3" id="KW-1185">Reference proteome</keyword>
<keyword evidence="1" id="KW-1133">Transmembrane helix</keyword>
<reference evidence="2 3" key="1">
    <citation type="submission" date="2019-04" db="EMBL/GenBank/DDBJ databases">
        <title>Whole genome sequencing of Brevibacillus sp. TGS2-1.</title>
        <authorList>
            <person name="Choi A."/>
        </authorList>
    </citation>
    <scope>NUCLEOTIDE SEQUENCE [LARGE SCALE GENOMIC DNA]</scope>
    <source>
        <strain evidence="2 3">TGS2-1</strain>
    </source>
</reference>
<feature type="transmembrane region" description="Helical" evidence="1">
    <location>
        <begin position="14"/>
        <end position="38"/>
    </location>
</feature>
<name>A0A4U2Y7Y8_9BACL</name>
<keyword evidence="1" id="KW-0472">Membrane</keyword>